<feature type="domain" description="WCX" evidence="2">
    <location>
        <begin position="192"/>
        <end position="268"/>
    </location>
</feature>
<dbReference type="HOGENOM" id="CLU_041141_4_1_0"/>
<reference evidence="3 4" key="1">
    <citation type="submission" date="2006-02" db="EMBL/GenBank/DDBJ databases">
        <authorList>
            <person name="Amann R."/>
            <person name="Ferriera S."/>
            <person name="Johnson J."/>
            <person name="Kravitz S."/>
            <person name="Halpern A."/>
            <person name="Remington K."/>
            <person name="Beeson K."/>
            <person name="Tran B."/>
            <person name="Rogers Y.-H."/>
            <person name="Friedman R."/>
            <person name="Venter J.C."/>
        </authorList>
    </citation>
    <scope>NUCLEOTIDE SEQUENCE [LARGE SCALE GENOMIC DNA]</scope>
    <source>
        <strain evidence="3 4">DSM 3645</strain>
    </source>
</reference>
<evidence type="ECO:0000313" key="4">
    <source>
        <dbReference type="Proteomes" id="UP000004358"/>
    </source>
</evidence>
<accession>A3ZYH6</accession>
<dbReference type="eggNOG" id="COG2378">
    <property type="taxonomic scope" value="Bacteria"/>
</dbReference>
<dbReference type="PANTHER" id="PTHR34580:SF1">
    <property type="entry name" value="PROTEIN PAFC"/>
    <property type="match status" value="1"/>
</dbReference>
<organism evidence="3 4">
    <name type="scientific">Blastopirellula marina DSM 3645</name>
    <dbReference type="NCBI Taxonomy" id="314230"/>
    <lineage>
        <taxon>Bacteria</taxon>
        <taxon>Pseudomonadati</taxon>
        <taxon>Planctomycetota</taxon>
        <taxon>Planctomycetia</taxon>
        <taxon>Pirellulales</taxon>
        <taxon>Pirellulaceae</taxon>
        <taxon>Blastopirellula</taxon>
    </lineage>
</organism>
<dbReference type="STRING" id="314230.DSM3645_07036"/>
<dbReference type="Pfam" id="PF13280">
    <property type="entry name" value="WYL"/>
    <property type="match status" value="1"/>
</dbReference>
<dbReference type="PANTHER" id="PTHR34580">
    <property type="match status" value="1"/>
</dbReference>
<proteinExistence type="predicted"/>
<dbReference type="PIRSF" id="PIRSF016838">
    <property type="entry name" value="PafC"/>
    <property type="match status" value="1"/>
</dbReference>
<dbReference type="InterPro" id="IPR051534">
    <property type="entry name" value="CBASS_pafABC_assoc_protein"/>
</dbReference>
<dbReference type="PROSITE" id="PS52050">
    <property type="entry name" value="WYL"/>
    <property type="match status" value="1"/>
</dbReference>
<comment type="caution">
    <text evidence="3">The sequence shown here is derived from an EMBL/GenBank/DDBJ whole genome shotgun (WGS) entry which is preliminary data.</text>
</comment>
<evidence type="ECO:0000313" key="3">
    <source>
        <dbReference type="EMBL" id="EAQ78426.1"/>
    </source>
</evidence>
<evidence type="ECO:0000259" key="1">
    <source>
        <dbReference type="Pfam" id="PF13280"/>
    </source>
</evidence>
<dbReference type="AlphaFoldDB" id="A3ZYH6"/>
<evidence type="ECO:0000259" key="2">
    <source>
        <dbReference type="Pfam" id="PF25583"/>
    </source>
</evidence>
<dbReference type="InterPro" id="IPR028349">
    <property type="entry name" value="PafC-like"/>
</dbReference>
<name>A3ZYH6_9BACT</name>
<dbReference type="InterPro" id="IPR026881">
    <property type="entry name" value="WYL_dom"/>
</dbReference>
<feature type="domain" description="WYL" evidence="1">
    <location>
        <begin position="94"/>
        <end position="161"/>
    </location>
</feature>
<protein>
    <submittedName>
        <fullName evidence="3">Uncharacterized protein</fullName>
    </submittedName>
</protein>
<dbReference type="EMBL" id="AANZ01000021">
    <property type="protein sequence ID" value="EAQ78426.1"/>
    <property type="molecule type" value="Genomic_DNA"/>
</dbReference>
<dbReference type="Proteomes" id="UP000004358">
    <property type="component" value="Unassembled WGS sequence"/>
</dbReference>
<dbReference type="Pfam" id="PF25583">
    <property type="entry name" value="WCX"/>
    <property type="match status" value="1"/>
</dbReference>
<dbReference type="InterPro" id="IPR057727">
    <property type="entry name" value="WCX_dom"/>
</dbReference>
<gene>
    <name evidence="3" type="ORF">DSM3645_07036</name>
</gene>
<sequence>MPLAFDSESQRYHIPDTYFLSPTNLNAEEALSVMVLCSELGDGGGLPYYSNARKAATKLENSLPDRLRRRLRRVSGAVEIKLTHSPQPQEAETVYQQLVDAVGNRRSVRIQYKSLFDEADISTKLSPYKLLFSRHSWYVIGRSSLHRSIRTFKVGRILSLDVLEDEFKIPAGFRVERYLRSAWHMIPEEGPDQEVVVRFHKLVASNVAEVQWHKTQQVAWNEDGSIDFRVTVSGLREMSWWILGYGEQATVLQPPEMQQIVVTHARAIIDKYPDNGNDPS</sequence>